<comment type="catalytic activity">
    <reaction evidence="10 11">
        <text>deamido-NAD(+) + L-glutamine + ATP + H2O = L-glutamate + AMP + diphosphate + NAD(+) + H(+)</text>
        <dbReference type="Rhea" id="RHEA:24384"/>
        <dbReference type="ChEBI" id="CHEBI:15377"/>
        <dbReference type="ChEBI" id="CHEBI:15378"/>
        <dbReference type="ChEBI" id="CHEBI:29985"/>
        <dbReference type="ChEBI" id="CHEBI:30616"/>
        <dbReference type="ChEBI" id="CHEBI:33019"/>
        <dbReference type="ChEBI" id="CHEBI:57540"/>
        <dbReference type="ChEBI" id="CHEBI:58359"/>
        <dbReference type="ChEBI" id="CHEBI:58437"/>
        <dbReference type="ChEBI" id="CHEBI:456215"/>
        <dbReference type="EC" id="6.3.5.1"/>
    </reaction>
</comment>
<evidence type="ECO:0000256" key="1">
    <source>
        <dbReference type="ARBA" id="ARBA00005188"/>
    </source>
</evidence>
<gene>
    <name evidence="13" type="ORF">BV898_17889</name>
</gene>
<dbReference type="GO" id="GO:0004359">
    <property type="term" value="F:glutaminase activity"/>
    <property type="evidence" value="ECO:0007669"/>
    <property type="project" value="InterPro"/>
</dbReference>
<organism evidence="13 14">
    <name type="scientific">Hypsibius exemplaris</name>
    <name type="common">Freshwater tardigrade</name>
    <dbReference type="NCBI Taxonomy" id="2072580"/>
    <lineage>
        <taxon>Eukaryota</taxon>
        <taxon>Metazoa</taxon>
        <taxon>Ecdysozoa</taxon>
        <taxon>Tardigrada</taxon>
        <taxon>Eutardigrada</taxon>
        <taxon>Parachela</taxon>
        <taxon>Hypsibioidea</taxon>
        <taxon>Hypsibiidae</taxon>
        <taxon>Hypsibius</taxon>
    </lineage>
</organism>
<dbReference type="CDD" id="cd07570">
    <property type="entry name" value="GAT_Gln-NAD-synth"/>
    <property type="match status" value="1"/>
</dbReference>
<evidence type="ECO:0000256" key="2">
    <source>
        <dbReference type="ARBA" id="ARBA00007145"/>
    </source>
</evidence>
<dbReference type="PANTHER" id="PTHR23090">
    <property type="entry name" value="NH 3 /GLUTAMINE-DEPENDENT NAD + SYNTHETASE"/>
    <property type="match status" value="1"/>
</dbReference>
<dbReference type="InterPro" id="IPR014445">
    <property type="entry name" value="Gln-dep_NAD_synthase"/>
</dbReference>
<dbReference type="EMBL" id="MTYJ01000323">
    <property type="protein sequence ID" value="OWA53461.1"/>
    <property type="molecule type" value="Genomic_DNA"/>
</dbReference>
<dbReference type="NCBIfam" id="TIGR00552">
    <property type="entry name" value="nadE"/>
    <property type="match status" value="1"/>
</dbReference>
<keyword evidence="5 11" id="KW-0436">Ligase</keyword>
<reference evidence="14" key="1">
    <citation type="submission" date="2017-01" db="EMBL/GenBank/DDBJ databases">
        <title>Comparative genomics of anhydrobiosis in the tardigrade Hypsibius dujardini.</title>
        <authorList>
            <person name="Yoshida Y."/>
            <person name="Koutsovoulos G."/>
            <person name="Laetsch D."/>
            <person name="Stevens L."/>
            <person name="Kumar S."/>
            <person name="Horikawa D."/>
            <person name="Ishino K."/>
            <person name="Komine S."/>
            <person name="Tomita M."/>
            <person name="Blaxter M."/>
            <person name="Arakawa K."/>
        </authorList>
    </citation>
    <scope>NUCLEOTIDE SEQUENCE [LARGE SCALE GENOMIC DNA]</scope>
    <source>
        <strain evidence="14">Z151</strain>
    </source>
</reference>
<dbReference type="PIRSF" id="PIRSF006630">
    <property type="entry name" value="NADS_GAT"/>
    <property type="match status" value="1"/>
</dbReference>
<evidence type="ECO:0000259" key="12">
    <source>
        <dbReference type="PROSITE" id="PS50263"/>
    </source>
</evidence>
<dbReference type="Pfam" id="PF00795">
    <property type="entry name" value="CN_hydrolase"/>
    <property type="match status" value="1"/>
</dbReference>
<dbReference type="SUPFAM" id="SSF52402">
    <property type="entry name" value="Adenine nucleotide alpha hydrolases-like"/>
    <property type="match status" value="1"/>
</dbReference>
<dbReference type="EC" id="6.3.5.1" evidence="3 11"/>
<dbReference type="Pfam" id="PF02540">
    <property type="entry name" value="NAD_synthase"/>
    <property type="match status" value="1"/>
</dbReference>
<dbReference type="InterPro" id="IPR036526">
    <property type="entry name" value="C-N_Hydrolase_sf"/>
</dbReference>
<evidence type="ECO:0000256" key="6">
    <source>
        <dbReference type="ARBA" id="ARBA00022741"/>
    </source>
</evidence>
<comment type="similarity">
    <text evidence="2 11">In the C-terminal section; belongs to the NAD synthetase family.</text>
</comment>
<evidence type="ECO:0000256" key="9">
    <source>
        <dbReference type="ARBA" id="ARBA00030681"/>
    </source>
</evidence>
<keyword evidence="8 11" id="KW-0520">NAD</keyword>
<dbReference type="FunFam" id="3.60.110.10:FF:000003">
    <property type="entry name" value="Glutamine-dependent NAD(+) synthetase"/>
    <property type="match status" value="1"/>
</dbReference>
<accession>A0A9X6NIT7</accession>
<evidence type="ECO:0000256" key="10">
    <source>
        <dbReference type="ARBA" id="ARBA00052340"/>
    </source>
</evidence>
<name>A0A9X6NIT7_HYPEX</name>
<dbReference type="FunFam" id="3.40.50.620:FF:000036">
    <property type="entry name" value="Glutamine-dependent NAD(+) synthetase"/>
    <property type="match status" value="1"/>
</dbReference>
<dbReference type="Gene3D" id="3.40.50.620">
    <property type="entry name" value="HUPs"/>
    <property type="match status" value="1"/>
</dbReference>
<dbReference type="PROSITE" id="PS50263">
    <property type="entry name" value="CN_HYDROLASE"/>
    <property type="match status" value="1"/>
</dbReference>
<evidence type="ECO:0000256" key="8">
    <source>
        <dbReference type="ARBA" id="ARBA00023027"/>
    </source>
</evidence>
<evidence type="ECO:0000256" key="11">
    <source>
        <dbReference type="PIRNR" id="PIRNR006630"/>
    </source>
</evidence>
<dbReference type="OrthoDB" id="2020662at2759"/>
<keyword evidence="6 11" id="KW-0547">Nucleotide-binding</keyword>
<dbReference type="Proteomes" id="UP000192578">
    <property type="component" value="Unassembled WGS sequence"/>
</dbReference>
<proteinExistence type="inferred from homology"/>
<evidence type="ECO:0000256" key="7">
    <source>
        <dbReference type="ARBA" id="ARBA00022840"/>
    </source>
</evidence>
<evidence type="ECO:0000313" key="14">
    <source>
        <dbReference type="Proteomes" id="UP000192578"/>
    </source>
</evidence>
<evidence type="ECO:0000313" key="13">
    <source>
        <dbReference type="EMBL" id="OWA53461.1"/>
    </source>
</evidence>
<comment type="pathway">
    <text evidence="1 11">Cofactor biosynthesis; NAD(+) biosynthesis; NAD(+) from deamido-NAD(+) (L-Gln route): step 1/1.</text>
</comment>
<dbReference type="GO" id="GO:0009435">
    <property type="term" value="P:NAD+ biosynthetic process"/>
    <property type="evidence" value="ECO:0007669"/>
    <property type="project" value="UniProtKB-UniRule"/>
</dbReference>
<dbReference type="GO" id="GO:0005524">
    <property type="term" value="F:ATP binding"/>
    <property type="evidence" value="ECO:0007669"/>
    <property type="project" value="UniProtKB-UniRule"/>
</dbReference>
<dbReference type="Gene3D" id="3.60.110.10">
    <property type="entry name" value="Carbon-nitrogen hydrolase"/>
    <property type="match status" value="1"/>
</dbReference>
<sequence length="712" mass="79724">MGRKVVLATCVLNQWAMDFTGNLERIRQSIKQAKEKGARFRVGPELEITGYGCSDHFLESDTTLHSWQVLAALLKDPICEDIVCDLGMPVMHKDVVYNCRVTFLNKKILLVRPKMAMCDDGNYRETRWFMAWAKERIVEDHYLPRMITDITGQHTVPFGDGVLALKDTCIGSETCEELWMPGSPHIPQGLDGVEIFTNASGSYHELRKLRTAYTLVESASMKSGGVYMYANMRGCDGERVYYSGGGCIALNGEIVAMGNQFHLAEVDIRTYRNKIRSRSHAAARADVYPRIVVDFALSGPQDVSLPVCEPLEPQFLNPEEEISLGPACWLWDYLRRSGQSGFFLPLSGGIDSCSVAMIVHSMCRIVVSSIEAGDQQVLTDVRKIVADAAYTPTDPRELCSRILHTAYLGTVNSSEETKKRAEVIADSAGASHRSVLIDGAIEAILVIFTATSGFVRPKFRVNGGENRENLALQNIQARLRMVISYFFAQLILWAKGRPSGLLVLGTSNVDESLRGYFTKYDCSSADINPIGGISKTDLKRFLGYCGKAFNVPIIEGLLIAPPTAELEPLSNGLVTQTDEEDMGMTYAELSDFGRLRKIAGCGPYSMFCKLVHTWSDKYSPTEVAGKVKHFFRTYAINRHKMTTLTPAYHAERYSPDDNRFDHRQFLYNTKWTWQFDAIDQQLPELEKAYNKRPNKPELGCDVSRVEDTRSKV</sequence>
<evidence type="ECO:0000256" key="4">
    <source>
        <dbReference type="ARBA" id="ARBA00017309"/>
    </source>
</evidence>
<evidence type="ECO:0000256" key="5">
    <source>
        <dbReference type="ARBA" id="ARBA00022598"/>
    </source>
</evidence>
<dbReference type="HAMAP" id="MF_02090">
    <property type="entry name" value="NadE_glutamine_dep"/>
    <property type="match status" value="1"/>
</dbReference>
<comment type="caution">
    <text evidence="13">The sequence shown here is derived from an EMBL/GenBank/DDBJ whole genome shotgun (WGS) entry which is preliminary data.</text>
</comment>
<dbReference type="AlphaFoldDB" id="A0A9X6NIT7"/>
<dbReference type="InterPro" id="IPR003010">
    <property type="entry name" value="C-N_Hydrolase"/>
</dbReference>
<keyword evidence="14" id="KW-1185">Reference proteome</keyword>
<protein>
    <recommendedName>
        <fullName evidence="4 11">Glutamine-dependent NAD(+) synthetase</fullName>
        <ecNumber evidence="3 11">6.3.5.1</ecNumber>
    </recommendedName>
    <alternativeName>
        <fullName evidence="9 11">NAD(+) synthase [glutamine-hydrolyzing]</fullName>
    </alternativeName>
</protein>
<dbReference type="CDD" id="cd00553">
    <property type="entry name" value="NAD_synthase"/>
    <property type="match status" value="1"/>
</dbReference>
<dbReference type="GO" id="GO:0005737">
    <property type="term" value="C:cytoplasm"/>
    <property type="evidence" value="ECO:0007669"/>
    <property type="project" value="InterPro"/>
</dbReference>
<dbReference type="InterPro" id="IPR022310">
    <property type="entry name" value="NAD/GMP_synthase"/>
</dbReference>
<feature type="domain" description="CN hydrolase" evidence="12">
    <location>
        <begin position="5"/>
        <end position="277"/>
    </location>
</feature>
<dbReference type="PANTHER" id="PTHR23090:SF9">
    <property type="entry name" value="GLUTAMINE-DEPENDENT NAD(+) SYNTHETASE"/>
    <property type="match status" value="1"/>
</dbReference>
<evidence type="ECO:0000256" key="3">
    <source>
        <dbReference type="ARBA" id="ARBA00012743"/>
    </source>
</evidence>
<dbReference type="InterPro" id="IPR014729">
    <property type="entry name" value="Rossmann-like_a/b/a_fold"/>
</dbReference>
<dbReference type="GO" id="GO:0003952">
    <property type="term" value="F:NAD+ synthase (glutamine-hydrolyzing) activity"/>
    <property type="evidence" value="ECO:0007669"/>
    <property type="project" value="UniProtKB-UniRule"/>
</dbReference>
<dbReference type="InterPro" id="IPR003694">
    <property type="entry name" value="NAD_synthase"/>
</dbReference>
<dbReference type="SUPFAM" id="SSF56317">
    <property type="entry name" value="Carbon-nitrogen hydrolase"/>
    <property type="match status" value="1"/>
</dbReference>
<keyword evidence="7 11" id="KW-0067">ATP-binding</keyword>